<dbReference type="PROSITE" id="PS50977">
    <property type="entry name" value="HTH_TETR_2"/>
    <property type="match status" value="1"/>
</dbReference>
<keyword evidence="3" id="KW-0804">Transcription</keyword>
<sequence>MRTARHSSPDVSFNSQIQYRALPDSVKKNEDTGKLTKHEMKTQETRELLLRAAERIFVRDGYERAELGEIARLAGRTKGAIYAHFKSKEDVFLALVQDHALRRRAIMRKFMEHSSTIEGNLDAFRKYFLDFAADDTWGFLLLEFRLYSVRNPDSKEHFRKVYESILPVNEEESYSALLGPASKSKEAISRTLAVHTGFSMLTALQLECKFDPNTVDSSAVRKIAGKLFDMLFSQ</sequence>
<protein>
    <submittedName>
        <fullName evidence="6">Regulatory protein TetR</fullName>
    </submittedName>
</protein>
<evidence type="ECO:0000313" key="6">
    <source>
        <dbReference type="EMBL" id="ADV83606.1"/>
    </source>
</evidence>
<dbReference type="SUPFAM" id="SSF46689">
    <property type="entry name" value="Homeodomain-like"/>
    <property type="match status" value="1"/>
</dbReference>
<feature type="domain" description="HTH tetR-type" evidence="5">
    <location>
        <begin position="43"/>
        <end position="103"/>
    </location>
</feature>
<dbReference type="GO" id="GO:0003677">
    <property type="term" value="F:DNA binding"/>
    <property type="evidence" value="ECO:0007669"/>
    <property type="project" value="UniProtKB-UniRule"/>
</dbReference>
<evidence type="ECO:0000313" key="7">
    <source>
        <dbReference type="Proteomes" id="UP000006844"/>
    </source>
</evidence>
<evidence type="ECO:0000256" key="2">
    <source>
        <dbReference type="ARBA" id="ARBA00023125"/>
    </source>
</evidence>
<organism evidence="6 7">
    <name type="scientific">Terriglobus saanensis (strain ATCC BAA-1853 / DSM 23119 / SP1PR4)</name>
    <dbReference type="NCBI Taxonomy" id="401053"/>
    <lineage>
        <taxon>Bacteria</taxon>
        <taxon>Pseudomonadati</taxon>
        <taxon>Acidobacteriota</taxon>
        <taxon>Terriglobia</taxon>
        <taxon>Terriglobales</taxon>
        <taxon>Acidobacteriaceae</taxon>
        <taxon>Terriglobus</taxon>
    </lineage>
</organism>
<keyword evidence="2 4" id="KW-0238">DNA-binding</keyword>
<evidence type="ECO:0000256" key="1">
    <source>
        <dbReference type="ARBA" id="ARBA00023015"/>
    </source>
</evidence>
<accession>E8V3J3</accession>
<dbReference type="EMBL" id="CP002467">
    <property type="protein sequence ID" value="ADV83606.1"/>
    <property type="molecule type" value="Genomic_DNA"/>
</dbReference>
<dbReference type="eggNOG" id="COG1309">
    <property type="taxonomic scope" value="Bacteria"/>
</dbReference>
<dbReference type="RefSeq" id="WP_013569339.1">
    <property type="nucleotide sequence ID" value="NC_014963.1"/>
</dbReference>
<reference evidence="6 7" key="1">
    <citation type="journal article" date="2012" name="Stand. Genomic Sci.">
        <title>Complete genome sequence of Terriglobus saanensis type strain SP1PR4(T), an Acidobacteria from tundra soil.</title>
        <authorList>
            <person name="Rawat S.R."/>
            <person name="Mannisto M.K."/>
            <person name="Starovoytov V."/>
            <person name="Goodwin L."/>
            <person name="Nolan M."/>
            <person name="Hauser L."/>
            <person name="Land M."/>
            <person name="Davenport K.W."/>
            <person name="Woyke T."/>
            <person name="Haggblom M.M."/>
        </authorList>
    </citation>
    <scope>NUCLEOTIDE SEQUENCE</scope>
    <source>
        <strain evidence="7">ATCC BAA-1853 / DSM 23119 / SP1PR4</strain>
    </source>
</reference>
<dbReference type="PRINTS" id="PR00455">
    <property type="entry name" value="HTHTETR"/>
</dbReference>
<proteinExistence type="predicted"/>
<dbReference type="InterPro" id="IPR001647">
    <property type="entry name" value="HTH_TetR"/>
</dbReference>
<dbReference type="HOGENOM" id="CLU_069356_15_11_0"/>
<dbReference type="PANTHER" id="PTHR47506">
    <property type="entry name" value="TRANSCRIPTIONAL REGULATORY PROTEIN"/>
    <property type="match status" value="1"/>
</dbReference>
<evidence type="ECO:0000256" key="3">
    <source>
        <dbReference type="ARBA" id="ARBA00023163"/>
    </source>
</evidence>
<dbReference type="Pfam" id="PF00440">
    <property type="entry name" value="TetR_N"/>
    <property type="match status" value="1"/>
</dbReference>
<keyword evidence="1" id="KW-0805">Transcription regulation</keyword>
<dbReference type="AlphaFoldDB" id="E8V3J3"/>
<dbReference type="KEGG" id="tsa:AciPR4_2836"/>
<keyword evidence="7" id="KW-1185">Reference proteome</keyword>
<dbReference type="Proteomes" id="UP000006844">
    <property type="component" value="Chromosome"/>
</dbReference>
<dbReference type="STRING" id="401053.AciPR4_2836"/>
<evidence type="ECO:0000256" key="4">
    <source>
        <dbReference type="PROSITE-ProRule" id="PRU00335"/>
    </source>
</evidence>
<dbReference type="InterPro" id="IPR009057">
    <property type="entry name" value="Homeodomain-like_sf"/>
</dbReference>
<dbReference type="PANTHER" id="PTHR47506:SF1">
    <property type="entry name" value="HTH-TYPE TRANSCRIPTIONAL REGULATOR YJDC"/>
    <property type="match status" value="1"/>
</dbReference>
<evidence type="ECO:0000259" key="5">
    <source>
        <dbReference type="PROSITE" id="PS50977"/>
    </source>
</evidence>
<dbReference type="Gene3D" id="1.10.357.10">
    <property type="entry name" value="Tetracycline Repressor, domain 2"/>
    <property type="match status" value="1"/>
</dbReference>
<feature type="DNA-binding region" description="H-T-H motif" evidence="4">
    <location>
        <begin position="66"/>
        <end position="85"/>
    </location>
</feature>
<name>E8V3J3_TERSS</name>
<gene>
    <name evidence="6" type="ordered locus">AciPR4_2836</name>
</gene>